<evidence type="ECO:0000256" key="2">
    <source>
        <dbReference type="ARBA" id="ARBA00008114"/>
    </source>
</evidence>
<dbReference type="InterPro" id="IPR058533">
    <property type="entry name" value="Cation_efflux_TM"/>
</dbReference>
<dbReference type="SUPFAM" id="SSF161111">
    <property type="entry name" value="Cation efflux protein transmembrane domain-like"/>
    <property type="match status" value="1"/>
</dbReference>
<dbReference type="GO" id="GO:0015341">
    <property type="term" value="F:zinc efflux antiporter activity"/>
    <property type="evidence" value="ECO:0007669"/>
    <property type="project" value="TreeGrafter"/>
</dbReference>
<feature type="transmembrane region" description="Helical" evidence="7">
    <location>
        <begin position="156"/>
        <end position="173"/>
    </location>
</feature>
<dbReference type="SUPFAM" id="SSF160240">
    <property type="entry name" value="Cation efflux protein cytoplasmic domain-like"/>
    <property type="match status" value="1"/>
</dbReference>
<evidence type="ECO:0000259" key="8">
    <source>
        <dbReference type="Pfam" id="PF01545"/>
    </source>
</evidence>
<name>A0A8J2UHU2_9BACT</name>
<feature type="domain" description="Cation efflux protein transmembrane" evidence="8">
    <location>
        <begin position="15"/>
        <end position="204"/>
    </location>
</feature>
<dbReference type="GO" id="GO:0005886">
    <property type="term" value="C:plasma membrane"/>
    <property type="evidence" value="ECO:0007669"/>
    <property type="project" value="TreeGrafter"/>
</dbReference>
<dbReference type="Gene3D" id="1.20.1510.10">
    <property type="entry name" value="Cation efflux protein transmembrane domain"/>
    <property type="match status" value="1"/>
</dbReference>
<feature type="transmembrane region" description="Helical" evidence="7">
    <location>
        <begin position="116"/>
        <end position="135"/>
    </location>
</feature>
<evidence type="ECO:0000259" key="9">
    <source>
        <dbReference type="Pfam" id="PF16916"/>
    </source>
</evidence>
<gene>
    <name evidence="10" type="ORF">GCM10011511_49070</name>
</gene>
<dbReference type="Pfam" id="PF01545">
    <property type="entry name" value="Cation_efflux"/>
    <property type="match status" value="1"/>
</dbReference>
<proteinExistence type="inferred from homology"/>
<keyword evidence="3" id="KW-0813">Transport</keyword>
<dbReference type="GO" id="GO:0015086">
    <property type="term" value="F:cadmium ion transmembrane transporter activity"/>
    <property type="evidence" value="ECO:0007669"/>
    <property type="project" value="TreeGrafter"/>
</dbReference>
<evidence type="ECO:0000256" key="4">
    <source>
        <dbReference type="ARBA" id="ARBA00022692"/>
    </source>
</evidence>
<feature type="transmembrane region" description="Helical" evidence="7">
    <location>
        <begin position="179"/>
        <end position="197"/>
    </location>
</feature>
<evidence type="ECO:0000256" key="5">
    <source>
        <dbReference type="ARBA" id="ARBA00022989"/>
    </source>
</evidence>
<comment type="subcellular location">
    <subcellularLocation>
        <location evidence="1">Membrane</location>
        <topology evidence="1">Multi-pass membrane protein</topology>
    </subcellularLocation>
</comment>
<keyword evidence="4 7" id="KW-0812">Transmembrane</keyword>
<feature type="transmembrane region" description="Helical" evidence="7">
    <location>
        <begin position="83"/>
        <end position="104"/>
    </location>
</feature>
<comment type="similarity">
    <text evidence="2">Belongs to the cation diffusion facilitator (CDF) transporter (TC 2.A.4) family.</text>
</comment>
<dbReference type="Pfam" id="PF16916">
    <property type="entry name" value="ZT_dimer"/>
    <property type="match status" value="1"/>
</dbReference>
<feature type="transmembrane region" description="Helical" evidence="7">
    <location>
        <begin position="44"/>
        <end position="62"/>
    </location>
</feature>
<dbReference type="InterPro" id="IPR027470">
    <property type="entry name" value="Cation_efflux_CTD"/>
</dbReference>
<dbReference type="AlphaFoldDB" id="A0A8J2UHU2"/>
<dbReference type="GO" id="GO:0015093">
    <property type="term" value="F:ferrous iron transmembrane transporter activity"/>
    <property type="evidence" value="ECO:0007669"/>
    <property type="project" value="TreeGrafter"/>
</dbReference>
<protein>
    <submittedName>
        <fullName evidence="10">Cation transporter</fullName>
    </submittedName>
</protein>
<reference evidence="10" key="2">
    <citation type="submission" date="2020-09" db="EMBL/GenBank/DDBJ databases">
        <authorList>
            <person name="Sun Q."/>
            <person name="Zhou Y."/>
        </authorList>
    </citation>
    <scope>NUCLEOTIDE SEQUENCE</scope>
    <source>
        <strain evidence="10">CGMCC 1.15448</strain>
    </source>
</reference>
<keyword evidence="11" id="KW-1185">Reference proteome</keyword>
<sequence length="344" mass="38737">MDKARQNISIQRWVVAIAVILFLLKLAAYYLTQSVAVLTDALESTVNVIAGFIGLYSLHVAAKPRDIDHPYGHGKAEFLSAAVEGALVLMAGLIIIYEAIIDFIHPHPLQKLDKGIFIVAFTAIVNFAVGAVCIYKGRRNNSMALTAGGKHLQSDTYSTMGIIAGLVLIWFTHRTWIDGVVSIIFACIILYTGYHILRKSVAGIMDEADLQLLQDMIGYVNQHRRENWVDLHNLRVIKYGGLLHVDCHLSVPWYLNVLEAHIEIDALTDLIRSRFGESMEFFVHTDACRDFSCPICTKEDCNVRKHAFEERVEWTLDNVIANKRHTSPRIPVREQLPIEFPTEA</sequence>
<dbReference type="InterPro" id="IPR027469">
    <property type="entry name" value="Cation_efflux_TMD_sf"/>
</dbReference>
<dbReference type="RefSeq" id="WP_188936749.1">
    <property type="nucleotide sequence ID" value="NZ_BMJC01000005.1"/>
</dbReference>
<dbReference type="PANTHER" id="PTHR43840">
    <property type="entry name" value="MITOCHONDRIAL METAL TRANSPORTER 1-RELATED"/>
    <property type="match status" value="1"/>
</dbReference>
<dbReference type="PANTHER" id="PTHR43840:SF15">
    <property type="entry name" value="MITOCHONDRIAL METAL TRANSPORTER 1-RELATED"/>
    <property type="match status" value="1"/>
</dbReference>
<dbReference type="NCBIfam" id="TIGR01297">
    <property type="entry name" value="CDF"/>
    <property type="match status" value="1"/>
</dbReference>
<evidence type="ECO:0000256" key="1">
    <source>
        <dbReference type="ARBA" id="ARBA00004141"/>
    </source>
</evidence>
<dbReference type="GO" id="GO:0006882">
    <property type="term" value="P:intracellular zinc ion homeostasis"/>
    <property type="evidence" value="ECO:0007669"/>
    <property type="project" value="TreeGrafter"/>
</dbReference>
<feature type="domain" description="Cation efflux protein cytoplasmic" evidence="9">
    <location>
        <begin position="226"/>
        <end position="287"/>
    </location>
</feature>
<keyword evidence="6 7" id="KW-0472">Membrane</keyword>
<comment type="caution">
    <text evidence="10">The sequence shown here is derived from an EMBL/GenBank/DDBJ whole genome shotgun (WGS) entry which is preliminary data.</text>
</comment>
<evidence type="ECO:0000256" key="6">
    <source>
        <dbReference type="ARBA" id="ARBA00023136"/>
    </source>
</evidence>
<keyword evidence="5 7" id="KW-1133">Transmembrane helix</keyword>
<dbReference type="InterPro" id="IPR036837">
    <property type="entry name" value="Cation_efflux_CTD_sf"/>
</dbReference>
<dbReference type="Proteomes" id="UP000607559">
    <property type="component" value="Unassembled WGS sequence"/>
</dbReference>
<dbReference type="InterPro" id="IPR050291">
    <property type="entry name" value="CDF_Transporter"/>
</dbReference>
<accession>A0A8J2UHU2</accession>
<evidence type="ECO:0000313" key="10">
    <source>
        <dbReference type="EMBL" id="GGB19535.1"/>
    </source>
</evidence>
<dbReference type="InterPro" id="IPR002524">
    <property type="entry name" value="Cation_efflux"/>
</dbReference>
<feature type="transmembrane region" description="Helical" evidence="7">
    <location>
        <begin position="12"/>
        <end position="32"/>
    </location>
</feature>
<evidence type="ECO:0000256" key="7">
    <source>
        <dbReference type="SAM" id="Phobius"/>
    </source>
</evidence>
<reference evidence="10" key="1">
    <citation type="journal article" date="2014" name="Int. J. Syst. Evol. Microbiol.">
        <title>Complete genome sequence of Corynebacterium casei LMG S-19264T (=DSM 44701T), isolated from a smear-ripened cheese.</title>
        <authorList>
            <consortium name="US DOE Joint Genome Institute (JGI-PGF)"/>
            <person name="Walter F."/>
            <person name="Albersmeier A."/>
            <person name="Kalinowski J."/>
            <person name="Ruckert C."/>
        </authorList>
    </citation>
    <scope>NUCLEOTIDE SEQUENCE</scope>
    <source>
        <strain evidence="10">CGMCC 1.15448</strain>
    </source>
</reference>
<evidence type="ECO:0000256" key="3">
    <source>
        <dbReference type="ARBA" id="ARBA00022448"/>
    </source>
</evidence>
<dbReference type="Gene3D" id="3.30.70.1350">
    <property type="entry name" value="Cation efflux protein, cytoplasmic domain"/>
    <property type="match status" value="1"/>
</dbReference>
<evidence type="ECO:0000313" key="11">
    <source>
        <dbReference type="Proteomes" id="UP000607559"/>
    </source>
</evidence>
<dbReference type="EMBL" id="BMJC01000005">
    <property type="protein sequence ID" value="GGB19535.1"/>
    <property type="molecule type" value="Genomic_DNA"/>
</dbReference>
<organism evidence="10 11">
    <name type="scientific">Puia dinghuensis</name>
    <dbReference type="NCBI Taxonomy" id="1792502"/>
    <lineage>
        <taxon>Bacteria</taxon>
        <taxon>Pseudomonadati</taxon>
        <taxon>Bacteroidota</taxon>
        <taxon>Chitinophagia</taxon>
        <taxon>Chitinophagales</taxon>
        <taxon>Chitinophagaceae</taxon>
        <taxon>Puia</taxon>
    </lineage>
</organism>